<organism evidence="4 5">
    <name type="scientific">Clostridium cavendishii DSM 21758</name>
    <dbReference type="NCBI Taxonomy" id="1121302"/>
    <lineage>
        <taxon>Bacteria</taxon>
        <taxon>Bacillati</taxon>
        <taxon>Bacillota</taxon>
        <taxon>Clostridia</taxon>
        <taxon>Eubacteriales</taxon>
        <taxon>Clostridiaceae</taxon>
        <taxon>Clostridium</taxon>
    </lineage>
</organism>
<evidence type="ECO:0000313" key="5">
    <source>
        <dbReference type="Proteomes" id="UP000184310"/>
    </source>
</evidence>
<evidence type="ECO:0000256" key="1">
    <source>
        <dbReference type="ARBA" id="ARBA00009108"/>
    </source>
</evidence>
<feature type="transmembrane region" description="Helical" evidence="3">
    <location>
        <begin position="6"/>
        <end position="27"/>
    </location>
</feature>
<keyword evidence="3" id="KW-0472">Membrane</keyword>
<proteinExistence type="inferred from homology"/>
<keyword evidence="2" id="KW-0175">Coiled coil</keyword>
<dbReference type="Proteomes" id="UP000184310">
    <property type="component" value="Unassembled WGS sequence"/>
</dbReference>
<feature type="coiled-coil region" evidence="2">
    <location>
        <begin position="41"/>
        <end position="75"/>
    </location>
</feature>
<dbReference type="OrthoDB" id="9776196at2"/>
<dbReference type="InterPro" id="IPR010273">
    <property type="entry name" value="DUF881"/>
</dbReference>
<evidence type="ECO:0000256" key="3">
    <source>
        <dbReference type="SAM" id="Phobius"/>
    </source>
</evidence>
<sequence>MKNKEVSLFVFIASIIIGLLISFNISLKPSAPKSQLSAKEYQEAVKKKNSLYNDIAKLRENNKNISNKINEYNYSTKKEENLVKAINRELEENKALTGLGAAHGKGIRIIISDSEQKIGSANTDNDEEQALKLVHDNDLLLIMNDIRVARGEAIAINNERLMFNSEIICYGAFVRFNKTTRSPEPYYIDVIGEPEFLKNALLAAGSHLKSLILRGISVEIETHDDIKLEAYKGKIDFNNIIFQK</sequence>
<keyword evidence="3" id="KW-0812">Transmembrane</keyword>
<evidence type="ECO:0000313" key="4">
    <source>
        <dbReference type="EMBL" id="SHJ60717.1"/>
    </source>
</evidence>
<dbReference type="STRING" id="1121302.SAMN02745163_02255"/>
<dbReference type="RefSeq" id="WP_072987323.1">
    <property type="nucleotide sequence ID" value="NZ_FQZB01000009.1"/>
</dbReference>
<name>A0A1M6KP35_9CLOT</name>
<dbReference type="AlphaFoldDB" id="A0A1M6KP35"/>
<dbReference type="EMBL" id="FQZB01000009">
    <property type="protein sequence ID" value="SHJ60717.1"/>
    <property type="molecule type" value="Genomic_DNA"/>
</dbReference>
<keyword evidence="3" id="KW-1133">Transmembrane helix</keyword>
<protein>
    <submittedName>
        <fullName evidence="4">Uncharacterized conserved protein YlxW, UPF0749 family</fullName>
    </submittedName>
</protein>
<dbReference type="Pfam" id="PF05949">
    <property type="entry name" value="DUF881"/>
    <property type="match status" value="1"/>
</dbReference>
<accession>A0A1M6KP35</accession>
<dbReference type="Gene3D" id="3.30.70.1880">
    <property type="entry name" value="Protein of unknown function DUF881"/>
    <property type="match status" value="1"/>
</dbReference>
<keyword evidence="5" id="KW-1185">Reference proteome</keyword>
<reference evidence="4 5" key="1">
    <citation type="submission" date="2016-11" db="EMBL/GenBank/DDBJ databases">
        <authorList>
            <person name="Jaros S."/>
            <person name="Januszkiewicz K."/>
            <person name="Wedrychowicz H."/>
        </authorList>
    </citation>
    <scope>NUCLEOTIDE SEQUENCE [LARGE SCALE GENOMIC DNA]</scope>
    <source>
        <strain evidence="4 5">DSM 21758</strain>
    </source>
</reference>
<evidence type="ECO:0000256" key="2">
    <source>
        <dbReference type="SAM" id="Coils"/>
    </source>
</evidence>
<comment type="similarity">
    <text evidence="1">Belongs to the UPF0749 family.</text>
</comment>
<dbReference type="PANTHER" id="PTHR37313:SF2">
    <property type="entry name" value="UPF0749 PROTEIN YLXX"/>
    <property type="match status" value="1"/>
</dbReference>
<gene>
    <name evidence="4" type="ORF">SAMN02745163_02255</name>
</gene>
<dbReference type="PANTHER" id="PTHR37313">
    <property type="entry name" value="UPF0749 PROTEIN RV1825"/>
    <property type="match status" value="1"/>
</dbReference>